<evidence type="ECO:0000259" key="1">
    <source>
        <dbReference type="PROSITE" id="PS51089"/>
    </source>
</evidence>
<evidence type="ECO:0000313" key="6">
    <source>
        <dbReference type="RefSeq" id="XP_046597722.1"/>
    </source>
</evidence>
<dbReference type="InterPro" id="IPR003128">
    <property type="entry name" value="Villin_headpiece"/>
</dbReference>
<dbReference type="InterPro" id="IPR029006">
    <property type="entry name" value="ADF-H/Gelsolin-like_dom_sf"/>
</dbReference>
<dbReference type="CTD" id="35058"/>
<organism evidence="2 3">
    <name type="scientific">Neodiprion lecontei</name>
    <name type="common">Redheaded pine sawfly</name>
    <dbReference type="NCBI Taxonomy" id="441921"/>
    <lineage>
        <taxon>Eukaryota</taxon>
        <taxon>Metazoa</taxon>
        <taxon>Ecdysozoa</taxon>
        <taxon>Arthropoda</taxon>
        <taxon>Hexapoda</taxon>
        <taxon>Insecta</taxon>
        <taxon>Pterygota</taxon>
        <taxon>Neoptera</taxon>
        <taxon>Endopterygota</taxon>
        <taxon>Hymenoptera</taxon>
        <taxon>Tenthredinoidea</taxon>
        <taxon>Diprionidae</taxon>
        <taxon>Diprioninae</taxon>
        <taxon>Neodiprion</taxon>
    </lineage>
</organism>
<accession>A0A6J0BPY6</accession>
<dbReference type="RefSeq" id="XP_046597721.1">
    <property type="nucleotide sequence ID" value="XM_046741765.1"/>
</dbReference>
<evidence type="ECO:0000313" key="5">
    <source>
        <dbReference type="RefSeq" id="XP_046597721.1"/>
    </source>
</evidence>
<dbReference type="PANTHER" id="PTHR11977">
    <property type="entry name" value="VILLIN"/>
    <property type="match status" value="1"/>
</dbReference>
<gene>
    <name evidence="3 4 5 6 7" type="primary">LOC107221436</name>
</gene>
<dbReference type="SMART" id="SM00262">
    <property type="entry name" value="GEL"/>
    <property type="match status" value="6"/>
</dbReference>
<dbReference type="Pfam" id="PF02209">
    <property type="entry name" value="VHP"/>
    <property type="match status" value="1"/>
</dbReference>
<dbReference type="Gene3D" id="1.10.950.10">
    <property type="entry name" value="Villin headpiece domain"/>
    <property type="match status" value="1"/>
</dbReference>
<dbReference type="GO" id="GO:0051014">
    <property type="term" value="P:actin filament severing"/>
    <property type="evidence" value="ECO:0007669"/>
    <property type="project" value="TreeGrafter"/>
</dbReference>
<dbReference type="GO" id="GO:0005546">
    <property type="term" value="F:phosphatidylinositol-4,5-bisphosphate binding"/>
    <property type="evidence" value="ECO:0007669"/>
    <property type="project" value="TreeGrafter"/>
</dbReference>
<dbReference type="GO" id="GO:0005737">
    <property type="term" value="C:cytoplasm"/>
    <property type="evidence" value="ECO:0007669"/>
    <property type="project" value="TreeGrafter"/>
</dbReference>
<dbReference type="AlphaFoldDB" id="A0A6J0BPY6"/>
<dbReference type="OrthoDB" id="6375767at2759"/>
<dbReference type="GO" id="GO:0015629">
    <property type="term" value="C:actin cytoskeleton"/>
    <property type="evidence" value="ECO:0007669"/>
    <property type="project" value="TreeGrafter"/>
</dbReference>
<sequence length="809" mass="90034">MGFLTQDNRSCCSEDSVNSDVFRSIPKHAVVFYVWRIEGLGAVAVPRNKIGSFLTNAAYIVYTVTPKGGPLPYPGIPSKDIKGPVIRAVHFWIGEACETTVAGGAALRAAELDAQVSATILHREAEGRESPRFLAYFRDKLVVERNRPEGLTTCCSLHRVTGVTMPIITELEEVAWDHFSSCDVILLDFHSRGVIFLWIGSSALPLHKKHAAKIAELRKENNNGRVVMVDDGYEQTMGREDRALFDSALSPDTRVVMPGRMGSTGSPSPIKLYKCTEQSGKYKVAELKSGPIFRADLSPESVFLIDRGEAGVWAWVGREVNAREKLEAVRNARGFVKKKGYSSATPVARAVDGHEPSEMKSLLRGWDSEKKRALILPSHFEPDYMAERPRMAADCQLVDDGSGDRTFWKVAKSDTASIRDAGIYYAEACYVMQYRYGIGRKSRVVVYCWKGAHSSSVDREAALEFACKLIEESCGQLVVASQGREPSHLLQIYGGRLTILSGQHRDKPPKKYLVRVLGSTPYTSKAVERPLRSSSLDSSGVFILFSESPVVWCGGRSTGDLREASRRLASSTTPLIAEGKEDDGFWTQLGGRSVYSTETVDVVEECEKRLYHCQVEAAAFVGQEILGFGQAALLPEAAWLLDTGNTIWVWLGDWSTVKTVKDCVEMATVFLYTHPASRDRNTTITVIRQGFEPPTFIGLFENWNHNSLRDYQSFNALRNSLLDKQMAGPTSGNEAEEKEATSSFDNLVKYPLKMLRNEPENLPAGVNVERKEMHLTHDDFLAVFKIQPSEFEKLPAWRRQRLKQAAGLF</sequence>
<evidence type="ECO:0000313" key="7">
    <source>
        <dbReference type="RefSeq" id="XP_046597723.1"/>
    </source>
</evidence>
<evidence type="ECO:0000313" key="2">
    <source>
        <dbReference type="Proteomes" id="UP000829291"/>
    </source>
</evidence>
<dbReference type="GeneID" id="107221436"/>
<keyword evidence="2" id="KW-1185">Reference proteome</keyword>
<dbReference type="Proteomes" id="UP000829291">
    <property type="component" value="Chromosome 5"/>
</dbReference>
<dbReference type="PRINTS" id="PR00597">
    <property type="entry name" value="GELSOLIN"/>
</dbReference>
<dbReference type="PANTHER" id="PTHR11977:SF57">
    <property type="entry name" value="VILLIN-LIKE PROTEIN QUAIL"/>
    <property type="match status" value="1"/>
</dbReference>
<dbReference type="RefSeq" id="XP_046597723.1">
    <property type="nucleotide sequence ID" value="XM_046741767.1"/>
</dbReference>
<dbReference type="RefSeq" id="XP_015515913.1">
    <property type="nucleotide sequence ID" value="XM_015660427.1"/>
</dbReference>
<feature type="domain" description="HP" evidence="1">
    <location>
        <begin position="744"/>
        <end position="809"/>
    </location>
</feature>
<dbReference type="PROSITE" id="PS51089">
    <property type="entry name" value="HP"/>
    <property type="match status" value="1"/>
</dbReference>
<name>A0A6J0BPY6_NEOLC</name>
<dbReference type="SMART" id="SM00153">
    <property type="entry name" value="VHP"/>
    <property type="match status" value="1"/>
</dbReference>
<dbReference type="SUPFAM" id="SSF55753">
    <property type="entry name" value="Actin depolymerizing proteins"/>
    <property type="match status" value="6"/>
</dbReference>
<dbReference type="RefSeq" id="XP_046597722.1">
    <property type="nucleotide sequence ID" value="XM_046741766.1"/>
</dbReference>
<protein>
    <submittedName>
        <fullName evidence="4 5">Villin-1 isoform X1</fullName>
    </submittedName>
    <submittedName>
        <fullName evidence="3">Villin-1-like</fullName>
    </submittedName>
</protein>
<proteinExistence type="predicted"/>
<dbReference type="GO" id="GO:0008154">
    <property type="term" value="P:actin polymerization or depolymerization"/>
    <property type="evidence" value="ECO:0007669"/>
    <property type="project" value="TreeGrafter"/>
</dbReference>
<dbReference type="Gene3D" id="3.40.20.10">
    <property type="entry name" value="Severin"/>
    <property type="match status" value="6"/>
</dbReference>
<evidence type="ECO:0000313" key="3">
    <source>
        <dbReference type="RefSeq" id="XP_015515913.1"/>
    </source>
</evidence>
<dbReference type="InterPro" id="IPR036886">
    <property type="entry name" value="Villin_headpiece_dom_sf"/>
</dbReference>
<dbReference type="RefSeq" id="XP_046597720.1">
    <property type="nucleotide sequence ID" value="XM_046741764.1"/>
</dbReference>
<dbReference type="KEGG" id="nlo:107221436"/>
<evidence type="ECO:0000313" key="4">
    <source>
        <dbReference type="RefSeq" id="XP_046597720.1"/>
    </source>
</evidence>
<dbReference type="SUPFAM" id="SSF47050">
    <property type="entry name" value="VHP, Villin headpiece domain"/>
    <property type="match status" value="1"/>
</dbReference>
<dbReference type="InterPro" id="IPR007122">
    <property type="entry name" value="Villin/Gelsolin"/>
</dbReference>
<reference evidence="3" key="1">
    <citation type="submission" date="2025-04" db="UniProtKB">
        <authorList>
            <consortium name="RefSeq"/>
        </authorList>
    </citation>
    <scope>IDENTIFICATION</scope>
    <source>
        <tissue evidence="4 5">Thorax and Abdomen</tissue>
        <tissue evidence="3">Whole body</tissue>
    </source>
</reference>
<dbReference type="GO" id="GO:0051015">
    <property type="term" value="F:actin filament binding"/>
    <property type="evidence" value="ECO:0007669"/>
    <property type="project" value="InterPro"/>
</dbReference>
<dbReference type="GO" id="GO:0051016">
    <property type="term" value="P:barbed-end actin filament capping"/>
    <property type="evidence" value="ECO:0007669"/>
    <property type="project" value="TreeGrafter"/>
</dbReference>
<dbReference type="InParanoid" id="A0A6J0BPY6"/>